<keyword evidence="2" id="KW-1185">Reference proteome</keyword>
<gene>
    <name evidence="1" type="ORF">CesoFtcFv8_026336</name>
</gene>
<proteinExistence type="predicted"/>
<organism evidence="1 2">
    <name type="scientific">Champsocephalus esox</name>
    <name type="common">pike icefish</name>
    <dbReference type="NCBI Taxonomy" id="159716"/>
    <lineage>
        <taxon>Eukaryota</taxon>
        <taxon>Metazoa</taxon>
        <taxon>Chordata</taxon>
        <taxon>Craniata</taxon>
        <taxon>Vertebrata</taxon>
        <taxon>Euteleostomi</taxon>
        <taxon>Actinopterygii</taxon>
        <taxon>Neopterygii</taxon>
        <taxon>Teleostei</taxon>
        <taxon>Neoteleostei</taxon>
        <taxon>Acanthomorphata</taxon>
        <taxon>Eupercaria</taxon>
        <taxon>Perciformes</taxon>
        <taxon>Notothenioidei</taxon>
        <taxon>Channichthyidae</taxon>
        <taxon>Champsocephalus</taxon>
    </lineage>
</organism>
<evidence type="ECO:0000313" key="2">
    <source>
        <dbReference type="Proteomes" id="UP001335648"/>
    </source>
</evidence>
<protein>
    <submittedName>
        <fullName evidence="1">Uncharacterized protein</fullName>
    </submittedName>
</protein>
<dbReference type="AlphaFoldDB" id="A0AAN8B2T1"/>
<dbReference type="EMBL" id="JAULUE010002067">
    <property type="protein sequence ID" value="KAK5877050.1"/>
    <property type="molecule type" value="Genomic_DNA"/>
</dbReference>
<name>A0AAN8B2T1_9TELE</name>
<evidence type="ECO:0000313" key="1">
    <source>
        <dbReference type="EMBL" id="KAK5877050.1"/>
    </source>
</evidence>
<comment type="caution">
    <text evidence="1">The sequence shown here is derived from an EMBL/GenBank/DDBJ whole genome shotgun (WGS) entry which is preliminary data.</text>
</comment>
<sequence>MQRTPRPRPPSGRKRHKHARTEVHVMIPLRSLLVSSQLQGLKGSSSLPLGFTESWIHVLRLLFHTLKLPVPSG</sequence>
<accession>A0AAN8B2T1</accession>
<dbReference type="Proteomes" id="UP001335648">
    <property type="component" value="Unassembled WGS sequence"/>
</dbReference>
<reference evidence="1 2" key="1">
    <citation type="journal article" date="2023" name="Mol. Biol. Evol.">
        <title>Genomics of Secondarily Temperate Adaptation in the Only Non-Antarctic Icefish.</title>
        <authorList>
            <person name="Rivera-Colon A.G."/>
            <person name="Rayamajhi N."/>
            <person name="Minhas B.F."/>
            <person name="Madrigal G."/>
            <person name="Bilyk K.T."/>
            <person name="Yoon V."/>
            <person name="Hune M."/>
            <person name="Gregory S."/>
            <person name="Cheng C.H.C."/>
            <person name="Catchen J.M."/>
        </authorList>
    </citation>
    <scope>NUCLEOTIDE SEQUENCE [LARGE SCALE GENOMIC DNA]</scope>
    <source>
        <strain evidence="1">JC2023a</strain>
    </source>
</reference>